<dbReference type="SUPFAM" id="SSF50447">
    <property type="entry name" value="Translation proteins"/>
    <property type="match status" value="1"/>
</dbReference>
<evidence type="ECO:0000256" key="2">
    <source>
        <dbReference type="ARBA" id="ARBA00007249"/>
    </source>
</evidence>
<comment type="similarity">
    <text evidence="2">Belongs to the TRAFAC class translation factor GTPase superfamily. Classic translation factor GTPase family. EF-Tu/EF-1A subfamily.</text>
</comment>
<feature type="compositionally biased region" description="Polar residues" evidence="12">
    <location>
        <begin position="93"/>
        <end position="103"/>
    </location>
</feature>
<evidence type="ECO:0000256" key="1">
    <source>
        <dbReference type="ARBA" id="ARBA00004496"/>
    </source>
</evidence>
<dbReference type="InterPro" id="IPR009000">
    <property type="entry name" value="Transl_B-barrel_sf"/>
</dbReference>
<dbReference type="VEuPathDB" id="FungiDB:T552_03347"/>
<evidence type="ECO:0000256" key="9">
    <source>
        <dbReference type="ARBA" id="ARBA00049117"/>
    </source>
</evidence>
<dbReference type="PANTHER" id="PTHR23115">
    <property type="entry name" value="TRANSLATION FACTOR"/>
    <property type="match status" value="1"/>
</dbReference>
<dbReference type="InterPro" id="IPR000795">
    <property type="entry name" value="T_Tr_GTP-bd_dom"/>
</dbReference>
<evidence type="ECO:0000313" key="15">
    <source>
        <dbReference type="Proteomes" id="UP000054454"/>
    </source>
</evidence>
<protein>
    <recommendedName>
        <fullName evidence="11">Elongation factor 1 alpha-like protein</fullName>
    </recommendedName>
</protein>
<keyword evidence="4" id="KW-0547">Nucleotide-binding</keyword>
<keyword evidence="6" id="KW-0810">Translation regulation</keyword>
<evidence type="ECO:0000256" key="11">
    <source>
        <dbReference type="ARBA" id="ARBA00074866"/>
    </source>
</evidence>
<gene>
    <name evidence="14" type="ORF">T552_03347</name>
</gene>
<proteinExistence type="inferred from homology"/>
<dbReference type="Pfam" id="PF03144">
    <property type="entry name" value="GTP_EFTU_D2"/>
    <property type="match status" value="1"/>
</dbReference>
<dbReference type="InterPro" id="IPR027417">
    <property type="entry name" value="P-loop_NTPase"/>
</dbReference>
<dbReference type="CDD" id="cd01883">
    <property type="entry name" value="EF1_alpha"/>
    <property type="match status" value="1"/>
</dbReference>
<accession>A0A0W4ZBJ3</accession>
<keyword evidence="8" id="KW-0342">GTP-binding</keyword>
<dbReference type="CDD" id="cd04093">
    <property type="entry name" value="HBS1_C_III"/>
    <property type="match status" value="1"/>
</dbReference>
<dbReference type="CDD" id="cd16267">
    <property type="entry name" value="HBS1-like_II"/>
    <property type="match status" value="1"/>
</dbReference>
<dbReference type="FunFam" id="3.40.50.300:FF:000204">
    <property type="entry name" value="Translation elongation factor Tu"/>
    <property type="match status" value="1"/>
</dbReference>
<evidence type="ECO:0000256" key="5">
    <source>
        <dbReference type="ARBA" id="ARBA00022801"/>
    </source>
</evidence>
<comment type="catalytic activity">
    <reaction evidence="9">
        <text>GTP + H2O = GDP + phosphate + H(+)</text>
        <dbReference type="Rhea" id="RHEA:19669"/>
        <dbReference type="ChEBI" id="CHEBI:15377"/>
        <dbReference type="ChEBI" id="CHEBI:15378"/>
        <dbReference type="ChEBI" id="CHEBI:37565"/>
        <dbReference type="ChEBI" id="CHEBI:43474"/>
        <dbReference type="ChEBI" id="CHEBI:58189"/>
    </reaction>
    <physiologicalReaction direction="left-to-right" evidence="9">
        <dbReference type="Rhea" id="RHEA:19670"/>
    </physiologicalReaction>
</comment>
<keyword evidence="15" id="KW-1185">Reference proteome</keyword>
<keyword evidence="5" id="KW-0378">Hydrolase</keyword>
<dbReference type="Gene3D" id="2.40.30.10">
    <property type="entry name" value="Translation factors"/>
    <property type="match status" value="2"/>
</dbReference>
<dbReference type="AlphaFoldDB" id="A0A0W4ZBJ3"/>
<dbReference type="Pfam" id="PF22594">
    <property type="entry name" value="GTP-eEF1A_C"/>
    <property type="match status" value="1"/>
</dbReference>
<evidence type="ECO:0000256" key="6">
    <source>
        <dbReference type="ARBA" id="ARBA00022845"/>
    </source>
</evidence>
<keyword evidence="7" id="KW-0648">Protein biosynthesis</keyword>
<dbReference type="SUPFAM" id="SSF50465">
    <property type="entry name" value="EF-Tu/eEF-1alpha/eIF2-gamma C-terminal domain"/>
    <property type="match status" value="1"/>
</dbReference>
<comment type="subunit">
    <text evidence="10">Component of the Dom34-Hbs1 complex, also named Pelota-HBS1L complex, composed of dom34 and hbs1.</text>
</comment>
<dbReference type="InterPro" id="IPR050100">
    <property type="entry name" value="TRAFAC_GTPase_members"/>
</dbReference>
<dbReference type="GeneID" id="28938058"/>
<organism evidence="14 15">
    <name type="scientific">Pneumocystis carinii (strain B80)</name>
    <name type="common">Rat pneumocystis pneumonia agent</name>
    <name type="synonym">Pneumocystis carinii f. sp. carinii</name>
    <dbReference type="NCBI Taxonomy" id="1408658"/>
    <lineage>
        <taxon>Eukaryota</taxon>
        <taxon>Fungi</taxon>
        <taxon>Dikarya</taxon>
        <taxon>Ascomycota</taxon>
        <taxon>Taphrinomycotina</taxon>
        <taxon>Pneumocystomycetes</taxon>
        <taxon>Pneumocystaceae</taxon>
        <taxon>Pneumocystis</taxon>
    </lineage>
</organism>
<name>A0A0W4ZBJ3_PNEC8</name>
<dbReference type="GO" id="GO:0005525">
    <property type="term" value="F:GTP binding"/>
    <property type="evidence" value="ECO:0007669"/>
    <property type="project" value="UniProtKB-KW"/>
</dbReference>
<keyword evidence="3" id="KW-0963">Cytoplasm</keyword>
<dbReference type="Gene3D" id="3.40.50.300">
    <property type="entry name" value="P-loop containing nucleotide triphosphate hydrolases"/>
    <property type="match status" value="1"/>
</dbReference>
<evidence type="ECO:0000259" key="13">
    <source>
        <dbReference type="PROSITE" id="PS51722"/>
    </source>
</evidence>
<evidence type="ECO:0000256" key="10">
    <source>
        <dbReference type="ARBA" id="ARBA00063537"/>
    </source>
</evidence>
<evidence type="ECO:0000256" key="12">
    <source>
        <dbReference type="SAM" id="MobiDB-lite"/>
    </source>
</evidence>
<reference evidence="15" key="1">
    <citation type="journal article" date="2016" name="Nat. Commun.">
        <title>Genome analysis of three Pneumocystis species reveals adaptation mechanisms to life exclusively in mammalian hosts.</title>
        <authorList>
            <person name="Ma L."/>
            <person name="Chen Z."/>
            <person name="Huang D.W."/>
            <person name="Kutty G."/>
            <person name="Ishihara M."/>
            <person name="Wang H."/>
            <person name="Abouelleil A."/>
            <person name="Bishop L."/>
            <person name="Davey E."/>
            <person name="Deng R."/>
            <person name="Deng X."/>
            <person name="Fan L."/>
            <person name="Fantoni G."/>
            <person name="Fitzgerald M."/>
            <person name="Gogineni E."/>
            <person name="Goldberg J.M."/>
            <person name="Handley G."/>
            <person name="Hu X."/>
            <person name="Huber C."/>
            <person name="Jiao X."/>
            <person name="Jones K."/>
            <person name="Levin J.Z."/>
            <person name="Liu Y."/>
            <person name="Macdonald P."/>
            <person name="Melnikov A."/>
            <person name="Raley C."/>
            <person name="Sassi M."/>
            <person name="Sherman B.T."/>
            <person name="Song X."/>
            <person name="Sykes S."/>
            <person name="Tran B."/>
            <person name="Walsh L."/>
            <person name="Xia Y."/>
            <person name="Yang J."/>
            <person name="Young S."/>
            <person name="Zeng Q."/>
            <person name="Zheng X."/>
            <person name="Stephens R."/>
            <person name="Nusbaum C."/>
            <person name="Birren B.W."/>
            <person name="Azadi P."/>
            <person name="Lempicki R.A."/>
            <person name="Cuomo C.A."/>
            <person name="Kovacs J.A."/>
        </authorList>
    </citation>
    <scope>NUCLEOTIDE SEQUENCE [LARGE SCALE GENOMIC DNA]</scope>
    <source>
        <strain evidence="15">B80</strain>
    </source>
</reference>
<evidence type="ECO:0000313" key="14">
    <source>
        <dbReference type="EMBL" id="KTW25735.1"/>
    </source>
</evidence>
<dbReference type="Pfam" id="PF08938">
    <property type="entry name" value="HBS1_N"/>
    <property type="match status" value="1"/>
</dbReference>
<dbReference type="GO" id="GO:1990533">
    <property type="term" value="C:Dom34-Hbs1 complex"/>
    <property type="evidence" value="ECO:0007669"/>
    <property type="project" value="UniProtKB-ARBA"/>
</dbReference>
<comment type="subcellular location">
    <subcellularLocation>
        <location evidence="1">Cytoplasm</location>
    </subcellularLocation>
</comment>
<feature type="region of interest" description="Disordered" evidence="12">
    <location>
        <begin position="83"/>
        <end position="111"/>
    </location>
</feature>
<feature type="compositionally biased region" description="Basic residues" evidence="12">
    <location>
        <begin position="270"/>
        <end position="279"/>
    </location>
</feature>
<dbReference type="InterPro" id="IPR004161">
    <property type="entry name" value="EFTu-like_2"/>
</dbReference>
<dbReference type="InterPro" id="IPR054696">
    <property type="entry name" value="GTP-eEF1A_C"/>
</dbReference>
<dbReference type="GO" id="GO:0005829">
    <property type="term" value="C:cytosol"/>
    <property type="evidence" value="ECO:0007669"/>
    <property type="project" value="GOC"/>
</dbReference>
<dbReference type="OrthoDB" id="342024at2759"/>
<feature type="domain" description="Tr-type G" evidence="13">
    <location>
        <begin position="344"/>
        <end position="558"/>
    </location>
</feature>
<dbReference type="FunFam" id="2.40.30.10:FF:000070">
    <property type="entry name" value="Translation elongation factor EF-1 subunit"/>
    <property type="match status" value="1"/>
</dbReference>
<dbReference type="PROSITE" id="PS51722">
    <property type="entry name" value="G_TR_2"/>
    <property type="match status" value="1"/>
</dbReference>
<evidence type="ECO:0000256" key="3">
    <source>
        <dbReference type="ARBA" id="ARBA00022490"/>
    </source>
</evidence>
<evidence type="ECO:0000256" key="4">
    <source>
        <dbReference type="ARBA" id="ARBA00022741"/>
    </source>
</evidence>
<comment type="caution">
    <text evidence="14">The sequence shown here is derived from an EMBL/GenBank/DDBJ whole genome shotgun (WGS) entry which is preliminary data.</text>
</comment>
<evidence type="ECO:0000256" key="8">
    <source>
        <dbReference type="ARBA" id="ARBA00023134"/>
    </source>
</evidence>
<dbReference type="GO" id="GO:0006417">
    <property type="term" value="P:regulation of translation"/>
    <property type="evidence" value="ECO:0007669"/>
    <property type="project" value="UniProtKB-KW"/>
</dbReference>
<dbReference type="Proteomes" id="UP000054454">
    <property type="component" value="Unassembled WGS sequence"/>
</dbReference>
<dbReference type="SUPFAM" id="SSF52540">
    <property type="entry name" value="P-loop containing nucleoside triphosphate hydrolases"/>
    <property type="match status" value="1"/>
</dbReference>
<dbReference type="EMBL" id="LFVZ01000016">
    <property type="protein sequence ID" value="KTW25735.1"/>
    <property type="molecule type" value="Genomic_DNA"/>
</dbReference>
<dbReference type="GO" id="GO:0003924">
    <property type="term" value="F:GTPase activity"/>
    <property type="evidence" value="ECO:0007669"/>
    <property type="project" value="InterPro"/>
</dbReference>
<dbReference type="InterPro" id="IPR009001">
    <property type="entry name" value="Transl_elong_EF1A/Init_IF2_C"/>
</dbReference>
<evidence type="ECO:0000256" key="7">
    <source>
        <dbReference type="ARBA" id="ARBA00022917"/>
    </source>
</evidence>
<feature type="region of interest" description="Disordered" evidence="12">
    <location>
        <begin position="260"/>
        <end position="283"/>
    </location>
</feature>
<dbReference type="FunFam" id="2.40.30.10:FF:000020">
    <property type="entry name" value="Translation elongation factor EF-1"/>
    <property type="match status" value="1"/>
</dbReference>
<dbReference type="Pfam" id="PF00009">
    <property type="entry name" value="GTP_EFTU"/>
    <property type="match status" value="1"/>
</dbReference>
<sequence>MSWKSHFSQELDDFLTDDLEDFSQEELEKLTWASAKVRERLKDVLHVKQKDIQEALKYCHFDVDKACSRIMERKHLKEGLNINKTPLKKGQSSHEISSEGNTSETKEISGSKQSKLIALASSKHKLSSNNPISSSSSSLKSVSLLSHLTREKFKAANDSENNNNLSKTILDVQTNLTKCDVEKDLNLLNESSEEGQKDEIIDNSLNIFLKKNEHNIEVKPSKFALTIFGEKLELSDYFYKFANQRFSLFAGASENDLKLSHNKASNKPLKSQKKEKKLKTPSSVKSPICSEIISDQDNLHNKLNTLNISLEQGDKDETDYHESYELSESKNKISNLKTANIKNKPNVNIVIIGHVDAGKSTLIGRLLYDLKVVDAETIEKLKREASKSGKPSFHFAWVLDQTSEERDRGVTMDLGINYFETSLRRYTILDAPGHKDFIPNMIAGASHADVALLVIDASYGSFESGFTAHGQTREHVILARSLGIQKIIVAINKLETINWSQERYEDIMAQILQFFIYKGFQKSNISFIPCSGLTGENLTNTIPLNPQLKLWYSDFTLLDALENISINRQQLDTFLRISIMDVYKSSNTLVSVVGRIETGIVNVGKEVIVMPSKKNGIISSIYIHDNLQDLAFSGDEVLINLSNIDLSYLKPGDIICDLENPVQIVSKFRAKIITFDLLRPLTIGTPLIIHRGRLNVDANIKKLISIIDKSTGQVKKKDPKFIGSFDAAVVEIEFCKHAEAMESFKHCKELGRFIARSQGETIAAGIIEDE</sequence>
<dbReference type="GO" id="GO:0002184">
    <property type="term" value="P:cytoplasmic translational termination"/>
    <property type="evidence" value="ECO:0007669"/>
    <property type="project" value="UniProtKB-ARBA"/>
</dbReference>
<dbReference type="InterPro" id="IPR015033">
    <property type="entry name" value="HBS1-like_N"/>
</dbReference>
<dbReference type="RefSeq" id="XP_018224344.1">
    <property type="nucleotide sequence ID" value="XM_018371855.1"/>
</dbReference>
<dbReference type="PRINTS" id="PR00315">
    <property type="entry name" value="ELONGATNFCT"/>
</dbReference>